<dbReference type="RefSeq" id="WP_236334308.1">
    <property type="nucleotide sequence ID" value="NZ_CAKMMG010000003.1"/>
</dbReference>
<organism evidence="2 3">
    <name type="scientific">Paenibacillus auburnensis</name>
    <dbReference type="NCBI Taxonomy" id="2905649"/>
    <lineage>
        <taxon>Bacteria</taxon>
        <taxon>Bacillati</taxon>
        <taxon>Bacillota</taxon>
        <taxon>Bacilli</taxon>
        <taxon>Bacillales</taxon>
        <taxon>Paenibacillaceae</taxon>
        <taxon>Paenibacillus</taxon>
    </lineage>
</organism>
<feature type="transmembrane region" description="Helical" evidence="1">
    <location>
        <begin position="41"/>
        <end position="60"/>
    </location>
</feature>
<keyword evidence="3" id="KW-1185">Reference proteome</keyword>
<reference evidence="2" key="1">
    <citation type="submission" date="2022-01" db="EMBL/GenBank/DDBJ databases">
        <authorList>
            <person name="Criscuolo A."/>
        </authorList>
    </citation>
    <scope>NUCLEOTIDE SEQUENCE</scope>
    <source>
        <strain evidence="2">CIP111892</strain>
    </source>
</reference>
<proteinExistence type="predicted"/>
<name>A0ABN8GLP0_9BACL</name>
<feature type="transmembrane region" description="Helical" evidence="1">
    <location>
        <begin position="12"/>
        <end position="29"/>
    </location>
</feature>
<dbReference type="Proteomes" id="UP000838324">
    <property type="component" value="Unassembled WGS sequence"/>
</dbReference>
<keyword evidence="1" id="KW-0812">Transmembrane</keyword>
<dbReference type="EMBL" id="CAKMMG010000003">
    <property type="protein sequence ID" value="CAH1207641.1"/>
    <property type="molecule type" value="Genomic_DNA"/>
</dbReference>
<gene>
    <name evidence="2" type="ORF">PAECIP111892_02951</name>
</gene>
<accession>A0ABN8GLP0</accession>
<evidence type="ECO:0000313" key="3">
    <source>
        <dbReference type="Proteomes" id="UP000838324"/>
    </source>
</evidence>
<keyword evidence="1" id="KW-1133">Transmembrane helix</keyword>
<feature type="transmembrane region" description="Helical" evidence="1">
    <location>
        <begin position="72"/>
        <end position="91"/>
    </location>
</feature>
<protein>
    <submittedName>
        <fullName evidence="2">Uncharacterized protein</fullName>
    </submittedName>
</protein>
<evidence type="ECO:0000256" key="1">
    <source>
        <dbReference type="SAM" id="Phobius"/>
    </source>
</evidence>
<sequence>MMKIKFRNILRVSFLIILCLILVVLFHRYEGYERRALLFELTREWIIFYLVLVELSLFLMRKLKSFYGLFKRIVFVLISGIPLIILILFMINDIYKLSMDAFVLGYHSKEVMIIDRYSQYKTSDKVKITVDGEIYTYSLYPGYIDAKKGKHYQANLFKMSKIMISVKERNND</sequence>
<evidence type="ECO:0000313" key="2">
    <source>
        <dbReference type="EMBL" id="CAH1207641.1"/>
    </source>
</evidence>
<comment type="caution">
    <text evidence="2">The sequence shown here is derived from an EMBL/GenBank/DDBJ whole genome shotgun (WGS) entry which is preliminary data.</text>
</comment>
<keyword evidence="1" id="KW-0472">Membrane</keyword>